<evidence type="ECO:0000313" key="1">
    <source>
        <dbReference type="EMBL" id="ETR65070.1"/>
    </source>
</evidence>
<comment type="caution">
    <text evidence="1">The sequence shown here is derived from an EMBL/GenBank/DDBJ whole genome shotgun (WGS) entry which is preliminary data.</text>
</comment>
<dbReference type="EMBL" id="ATBP01003243">
    <property type="protein sequence ID" value="ETR65070.1"/>
    <property type="molecule type" value="Genomic_DNA"/>
</dbReference>
<dbReference type="Proteomes" id="UP000189670">
    <property type="component" value="Unassembled WGS sequence"/>
</dbReference>
<reference evidence="2" key="1">
    <citation type="submission" date="2012-11" db="EMBL/GenBank/DDBJ databases">
        <authorList>
            <person name="Lucero-Rivera Y.E."/>
            <person name="Tovar-Ramirez D."/>
        </authorList>
    </citation>
    <scope>NUCLEOTIDE SEQUENCE [LARGE SCALE GENOMIC DNA]</scope>
    <source>
        <strain evidence="2">Araruama</strain>
    </source>
</reference>
<dbReference type="AlphaFoldDB" id="A0A1V1NR62"/>
<gene>
    <name evidence="1" type="ORF">OMM_14863</name>
</gene>
<protein>
    <submittedName>
        <fullName evidence="1">Uncharacterized protein</fullName>
    </submittedName>
</protein>
<evidence type="ECO:0000313" key="2">
    <source>
        <dbReference type="Proteomes" id="UP000189670"/>
    </source>
</evidence>
<organism evidence="1 2">
    <name type="scientific">Candidatus Magnetoglobus multicellularis str. Araruama</name>
    <dbReference type="NCBI Taxonomy" id="890399"/>
    <lineage>
        <taxon>Bacteria</taxon>
        <taxon>Pseudomonadati</taxon>
        <taxon>Thermodesulfobacteriota</taxon>
        <taxon>Desulfobacteria</taxon>
        <taxon>Desulfobacterales</taxon>
        <taxon>Desulfobacteraceae</taxon>
        <taxon>Candidatus Magnetoglobus</taxon>
    </lineage>
</organism>
<feature type="non-terminal residue" evidence="1">
    <location>
        <position position="1"/>
    </location>
</feature>
<proteinExistence type="predicted"/>
<sequence length="124" mass="13785">GTINTATISGGTWTSEKSDWLDQDVKTTADPQFNSLFIQDKFNLYYDSVNNAIVFSASDGVDTRRVFMLNADMNIYSGGALEDIELYLDRTIDGGDLTTVLTPTRTLDGGGLNDIEDTWTYKFF</sequence>
<accession>A0A1V1NR62</accession>
<name>A0A1V1NR62_9BACT</name>